<dbReference type="GO" id="GO:1905244">
    <property type="term" value="P:regulation of modification of synaptic structure"/>
    <property type="evidence" value="ECO:0007669"/>
    <property type="project" value="TreeGrafter"/>
</dbReference>
<evidence type="ECO:0000313" key="5">
    <source>
        <dbReference type="Proteomes" id="UP000597762"/>
    </source>
</evidence>
<dbReference type="GO" id="GO:0098837">
    <property type="term" value="C:postsynaptic recycling endosome"/>
    <property type="evidence" value="ECO:0007669"/>
    <property type="project" value="TreeGrafter"/>
</dbReference>
<evidence type="ECO:0000256" key="2">
    <source>
        <dbReference type="SAM" id="MobiDB-lite"/>
    </source>
</evidence>
<keyword evidence="3" id="KW-1133">Transmembrane helix</keyword>
<evidence type="ECO:0000256" key="3">
    <source>
        <dbReference type="SAM" id="Phobius"/>
    </source>
</evidence>
<sequence>MNVQWVNSQFLLTLSLSLTRWLLFFILIYLKLLCLQLLELRTNNYELDSKCKRQEREYFGLKEKYEECEKELQRAYKAINKSKRAKDVEILIQENDALQRKLQSQEDEFRLQNETLMQELSHLVASNEAFEKRLNSSNDKKEEQATTSVSKTEVAELGDEVRRLQALNMALQKNLKGCQDRYEKQLLSLKQQLKLNGSSTSSTPPQEENDNHQVDGGSGISPQLSSDENFHDCQDTLGEDILNNEKLQNILQSPSKEDYIKDLNALRLNLDTELEENRILKEQLINTEKKFKSQVISLEEEIEKLTEKLKKKQESYVHLQEEKEHYFKEAESKLEQLQAARDRDQKYYCDHINKLQTELESKRQALDTSQHSSILRIKELEELVITLQQQESQRASEHTLEMLHAAQQERDTQIQSLQEISKVAEKRKCLLDDLAIKYQKECDSHRELVQQMTQDHEAEINKLEDMLSQERVSIFLFSSLFFSPLFSFLLSFLFSSLFFSPLFLFSSLSFLLSFFSPLFLFSSLSFLLSFFSPLFLFSSFFFSSFFSPLFLFSSLSFLLSFSSPLFLFSSLSLLLSFSSPLFLFSSLSLLLSFSSPLFLFSSSLLLSFSLLSFSSPLFLFSLSFFSPLFLFSLSLLSFFLFFLLFLSFLSSLSFFSFFSFFLLFLLFTLFLFSPFLCLLFPFQMILLNT</sequence>
<dbReference type="GO" id="GO:0098998">
    <property type="term" value="C:extrinsic component of postsynaptic early endosome membrane"/>
    <property type="evidence" value="ECO:0007669"/>
    <property type="project" value="TreeGrafter"/>
</dbReference>
<gene>
    <name evidence="4" type="ORF">SPHA_48634</name>
</gene>
<feature type="coiled-coil region" evidence="1">
    <location>
        <begin position="256"/>
        <end position="372"/>
    </location>
</feature>
<dbReference type="InterPro" id="IPR026204">
    <property type="entry name" value="GRIPAP1"/>
</dbReference>
<dbReference type="GO" id="GO:0099152">
    <property type="term" value="P:regulation of neurotransmitter receptor transport, endosome to postsynaptic membrane"/>
    <property type="evidence" value="ECO:0007669"/>
    <property type="project" value="TreeGrafter"/>
</dbReference>
<name>A0A812D9I2_ACAPH</name>
<keyword evidence="1" id="KW-0175">Coiled coil</keyword>
<feature type="transmembrane region" description="Helical" evidence="3">
    <location>
        <begin position="472"/>
        <end position="497"/>
    </location>
</feature>
<feature type="region of interest" description="Disordered" evidence="2">
    <location>
        <begin position="132"/>
        <end position="152"/>
    </location>
</feature>
<feature type="transmembrane region" description="Helical" evidence="3">
    <location>
        <begin position="534"/>
        <end position="559"/>
    </location>
</feature>
<feature type="coiled-coil region" evidence="1">
    <location>
        <begin position="51"/>
        <end position="115"/>
    </location>
</feature>
<dbReference type="OrthoDB" id="6269447at2759"/>
<keyword evidence="3" id="KW-0472">Membrane</keyword>
<proteinExistence type="predicted"/>
<feature type="coiled-coil region" evidence="1">
    <location>
        <begin position="154"/>
        <end position="181"/>
    </location>
</feature>
<dbReference type="GO" id="GO:0098887">
    <property type="term" value="P:neurotransmitter receptor transport, endosome to postsynaptic membrane"/>
    <property type="evidence" value="ECO:0007669"/>
    <property type="project" value="TreeGrafter"/>
</dbReference>
<feature type="compositionally biased region" description="Basic and acidic residues" evidence="2">
    <location>
        <begin position="132"/>
        <end position="144"/>
    </location>
</feature>
<dbReference type="PANTHER" id="PTHR18978:SF1">
    <property type="entry name" value="GRIP1-ASSOCIATED PROTEIN 1"/>
    <property type="match status" value="1"/>
</dbReference>
<accession>A0A812D9I2</accession>
<feature type="transmembrane region" description="Helical" evidence="3">
    <location>
        <begin position="565"/>
        <end position="590"/>
    </location>
</feature>
<dbReference type="GO" id="GO:0098978">
    <property type="term" value="C:glutamatergic synapse"/>
    <property type="evidence" value="ECO:0007669"/>
    <property type="project" value="TreeGrafter"/>
</dbReference>
<feature type="transmembrane region" description="Helical" evidence="3">
    <location>
        <begin position="628"/>
        <end position="649"/>
    </location>
</feature>
<feature type="compositionally biased region" description="Polar residues" evidence="2">
    <location>
        <begin position="196"/>
        <end position="206"/>
    </location>
</feature>
<evidence type="ECO:0000256" key="1">
    <source>
        <dbReference type="SAM" id="Coils"/>
    </source>
</evidence>
<feature type="region of interest" description="Disordered" evidence="2">
    <location>
        <begin position="195"/>
        <end position="234"/>
    </location>
</feature>
<organism evidence="4 5">
    <name type="scientific">Acanthosepion pharaonis</name>
    <name type="common">Pharaoh cuttlefish</name>
    <name type="synonym">Sepia pharaonis</name>
    <dbReference type="NCBI Taxonomy" id="158019"/>
    <lineage>
        <taxon>Eukaryota</taxon>
        <taxon>Metazoa</taxon>
        <taxon>Spiralia</taxon>
        <taxon>Lophotrochozoa</taxon>
        <taxon>Mollusca</taxon>
        <taxon>Cephalopoda</taxon>
        <taxon>Coleoidea</taxon>
        <taxon>Decapodiformes</taxon>
        <taxon>Sepiida</taxon>
        <taxon>Sepiina</taxon>
        <taxon>Sepiidae</taxon>
        <taxon>Acanthosepion</taxon>
    </lineage>
</organism>
<dbReference type="PANTHER" id="PTHR18978">
    <property type="entry name" value="GRIP-1 ASSOCIATED PROTEIN 1"/>
    <property type="match status" value="1"/>
</dbReference>
<feature type="transmembrane region" description="Helical" evidence="3">
    <location>
        <begin position="661"/>
        <end position="686"/>
    </location>
</feature>
<keyword evidence="3" id="KW-0812">Transmembrane</keyword>
<evidence type="ECO:0000313" key="4">
    <source>
        <dbReference type="EMBL" id="CAE1291152.1"/>
    </source>
</evidence>
<reference evidence="4" key="1">
    <citation type="submission" date="2021-01" db="EMBL/GenBank/DDBJ databases">
        <authorList>
            <person name="Li R."/>
            <person name="Bekaert M."/>
        </authorList>
    </citation>
    <scope>NUCLEOTIDE SEQUENCE</scope>
    <source>
        <strain evidence="4">Farmed</strain>
    </source>
</reference>
<dbReference type="GO" id="GO:0099158">
    <property type="term" value="P:regulation of recycling endosome localization within postsynapse"/>
    <property type="evidence" value="ECO:0007669"/>
    <property type="project" value="TreeGrafter"/>
</dbReference>
<dbReference type="Proteomes" id="UP000597762">
    <property type="component" value="Unassembled WGS sequence"/>
</dbReference>
<dbReference type="EMBL" id="CAHIKZ030002722">
    <property type="protein sequence ID" value="CAE1291152.1"/>
    <property type="molecule type" value="Genomic_DNA"/>
</dbReference>
<comment type="caution">
    <text evidence="4">The sequence shown here is derived from an EMBL/GenBank/DDBJ whole genome shotgun (WGS) entry which is preliminary data.</text>
</comment>
<feature type="transmembrane region" description="Helical" evidence="3">
    <location>
        <begin position="503"/>
        <end position="527"/>
    </location>
</feature>
<protein>
    <submittedName>
        <fullName evidence="4">Uncharacterized protein</fullName>
    </submittedName>
</protein>
<dbReference type="AlphaFoldDB" id="A0A812D9I2"/>
<feature type="transmembrane region" description="Helical" evidence="3">
    <location>
        <begin position="597"/>
        <end position="622"/>
    </location>
</feature>
<keyword evidence="5" id="KW-1185">Reference proteome</keyword>